<keyword evidence="1" id="KW-0533">Nickel</keyword>
<proteinExistence type="predicted"/>
<dbReference type="Pfam" id="PF01969">
    <property type="entry name" value="Ni_insertion"/>
    <property type="match status" value="1"/>
</dbReference>
<dbReference type="InterPro" id="IPR024775">
    <property type="entry name" value="DinB-like"/>
</dbReference>
<dbReference type="NCBIfam" id="NF009807">
    <property type="entry name" value="PRK13291.1"/>
    <property type="match status" value="1"/>
</dbReference>
<name>A0A8D5UDT8_9BACL</name>
<dbReference type="Gene3D" id="3.10.20.300">
    <property type="entry name" value="mk0293 like domain"/>
    <property type="match status" value="1"/>
</dbReference>
<dbReference type="Gene3D" id="3.30.70.1380">
    <property type="entry name" value="Transcriptional regulatory protein pf0864 domain like"/>
    <property type="match status" value="1"/>
</dbReference>
<gene>
    <name evidence="3" type="ORF">JIR001_06460</name>
</gene>
<dbReference type="InterPro" id="IPR002822">
    <property type="entry name" value="Ni_insertion"/>
</dbReference>
<organism evidence="3 4">
    <name type="scientific">Polycladomyces abyssicola</name>
    <dbReference type="NCBI Taxonomy" id="1125966"/>
    <lineage>
        <taxon>Bacteria</taxon>
        <taxon>Bacillati</taxon>
        <taxon>Bacillota</taxon>
        <taxon>Bacilli</taxon>
        <taxon>Bacillales</taxon>
        <taxon>Thermoactinomycetaceae</taxon>
        <taxon>Polycladomyces</taxon>
    </lineage>
</organism>
<dbReference type="PANTHER" id="PTHR36566">
    <property type="entry name" value="NICKEL INSERTION PROTEIN-RELATED"/>
    <property type="match status" value="1"/>
</dbReference>
<dbReference type="InterPro" id="IPR034660">
    <property type="entry name" value="DinB/YfiT-like"/>
</dbReference>
<dbReference type="KEGG" id="pabs:JIR001_06460"/>
<dbReference type="SUPFAM" id="SSF109854">
    <property type="entry name" value="DinB/YfiT-like putative metalloenzymes"/>
    <property type="match status" value="1"/>
</dbReference>
<dbReference type="Gene3D" id="1.20.120.450">
    <property type="entry name" value="dinb family like domain"/>
    <property type="match status" value="1"/>
</dbReference>
<feature type="domain" description="DinB-like" evidence="2">
    <location>
        <begin position="210"/>
        <end position="346"/>
    </location>
</feature>
<dbReference type="EMBL" id="AP024601">
    <property type="protein sequence ID" value="BCU80863.1"/>
    <property type="molecule type" value="Genomic_DNA"/>
</dbReference>
<dbReference type="PANTHER" id="PTHR36566:SF1">
    <property type="entry name" value="PYRIDINIUM-3,5-BISTHIOCARBOXYLIC ACID MONONUCLEOTIDE NICKEL INSERTION PROTEIN"/>
    <property type="match status" value="1"/>
</dbReference>
<evidence type="ECO:0000256" key="1">
    <source>
        <dbReference type="ARBA" id="ARBA00022596"/>
    </source>
</evidence>
<reference evidence="3" key="1">
    <citation type="journal article" date="2013" name="Int. J. Syst. Evol. Microbiol.">
        <title>Polycladomyces abyssicola gen. nov., sp. nov., a thermophilic filamentous bacterium isolated from hemipelagic sediment.</title>
        <authorList>
            <person name="Tsubouchi T."/>
            <person name="Shimane Y."/>
            <person name="Mori K."/>
            <person name="Usui K."/>
            <person name="Hiraki T."/>
            <person name="Tame A."/>
            <person name="Uematsu K."/>
            <person name="Maruyama T."/>
            <person name="Hatada Y."/>
        </authorList>
    </citation>
    <scope>NUCLEOTIDE SEQUENCE</scope>
    <source>
        <strain evidence="3">JIR-001</strain>
    </source>
</reference>
<dbReference type="Proteomes" id="UP000677436">
    <property type="component" value="Chromosome"/>
</dbReference>
<keyword evidence="4" id="KW-1185">Reference proteome</keyword>
<evidence type="ECO:0000259" key="2">
    <source>
        <dbReference type="Pfam" id="PF12867"/>
    </source>
</evidence>
<reference evidence="3" key="2">
    <citation type="journal article" date="2021" name="Microbiol. Resour. Announc.">
        <title>Complete Genome Sequence of Polycladomyces abyssicola JIR-001T, Isolated from Hemipelagic Sediment in Deep Seawater.</title>
        <authorList>
            <person name="Tsubouchi T."/>
            <person name="Kaneko Y."/>
        </authorList>
    </citation>
    <scope>NUCLEOTIDE SEQUENCE</scope>
    <source>
        <strain evidence="3">JIR-001</strain>
    </source>
</reference>
<evidence type="ECO:0000313" key="3">
    <source>
        <dbReference type="EMBL" id="BCU80863.1"/>
    </source>
</evidence>
<protein>
    <recommendedName>
        <fullName evidence="2">DinB-like domain-containing protein</fullName>
    </recommendedName>
</protein>
<dbReference type="Pfam" id="PF12867">
    <property type="entry name" value="DinB_2"/>
    <property type="match status" value="1"/>
</dbReference>
<evidence type="ECO:0000313" key="4">
    <source>
        <dbReference type="Proteomes" id="UP000677436"/>
    </source>
</evidence>
<accession>A0A8D5UDT8</accession>
<dbReference type="RefSeq" id="WP_338048322.1">
    <property type="nucleotide sequence ID" value="NZ_AP024601.1"/>
</dbReference>
<sequence length="355" mass="40997">MHETDAEHLDPEMVEIACNLDDMSPEWCEHVMNRLFASGARDVWIVPIIMKRGRPGVTLHVLVSEEHLNEVKRVLFLETTTLGIRWHPVTVHRLERTFHSVKTPWGTVRVKVATHQGEIVQFAPEYRDCRAIAETGGVPLKQVMKAAEMAWIASLPDEQRKKWIGDHPTGKGEVAMGGEGMNTDLRYPIGQFEKPDTITTTHVQQWIDELDSSAEQLRHAVSGLTPQQWDTPYRPGGWTVRQVVHHVADAQMHNYIRFKRALTEEEPEVYVWEHDGWAEMADSRTESPEVSLQLIEALNRRWVVMLRSLKAADFKRTFFHPVMGRMSLDEALGLFVWHIRHHVAQITHLRQRMGW</sequence>
<dbReference type="AlphaFoldDB" id="A0A8D5UDT8"/>